<feature type="transmembrane region" description="Helical" evidence="6">
    <location>
        <begin position="92"/>
        <end position="112"/>
    </location>
</feature>
<dbReference type="OrthoDB" id="3900342at2759"/>
<dbReference type="EMBL" id="JH795866">
    <property type="protein sequence ID" value="EJU00577.1"/>
    <property type="molecule type" value="Genomic_DNA"/>
</dbReference>
<dbReference type="GeneID" id="63683757"/>
<dbReference type="RefSeq" id="XP_040627474.1">
    <property type="nucleotide sequence ID" value="XM_040768695.1"/>
</dbReference>
<gene>
    <name evidence="8" type="ORF">DACRYDRAFT_108647</name>
</gene>
<dbReference type="Gene3D" id="1.20.1740.10">
    <property type="entry name" value="Amino acid/polyamine transporter I"/>
    <property type="match status" value="1"/>
</dbReference>
<dbReference type="Proteomes" id="UP000030653">
    <property type="component" value="Unassembled WGS sequence"/>
</dbReference>
<dbReference type="GO" id="GO:0016020">
    <property type="term" value="C:membrane"/>
    <property type="evidence" value="ECO:0007669"/>
    <property type="project" value="UniProtKB-SubCell"/>
</dbReference>
<evidence type="ECO:0000256" key="2">
    <source>
        <dbReference type="ARBA" id="ARBA00022692"/>
    </source>
</evidence>
<keyword evidence="9" id="KW-1185">Reference proteome</keyword>
<feature type="transmembrane region" description="Helical" evidence="6">
    <location>
        <begin position="397"/>
        <end position="417"/>
    </location>
</feature>
<feature type="domain" description="Amino acid permease/ SLC12A" evidence="7">
    <location>
        <begin position="68"/>
        <end position="561"/>
    </location>
</feature>
<keyword evidence="2 6" id="KW-0812">Transmembrane</keyword>
<feature type="transmembrane region" description="Helical" evidence="6">
    <location>
        <begin position="68"/>
        <end position="86"/>
    </location>
</feature>
<comment type="subcellular location">
    <subcellularLocation>
        <location evidence="1">Membrane</location>
        <topology evidence="1">Multi-pass membrane protein</topology>
    </subcellularLocation>
</comment>
<feature type="transmembrane region" description="Helical" evidence="6">
    <location>
        <begin position="348"/>
        <end position="367"/>
    </location>
</feature>
<evidence type="ECO:0000256" key="6">
    <source>
        <dbReference type="SAM" id="Phobius"/>
    </source>
</evidence>
<dbReference type="OMA" id="WYNWSVT"/>
<dbReference type="STRING" id="1858805.M5G410"/>
<feature type="transmembrane region" description="Helical" evidence="6">
    <location>
        <begin position="146"/>
        <end position="167"/>
    </location>
</feature>
<dbReference type="PIRSF" id="PIRSF006060">
    <property type="entry name" value="AA_transporter"/>
    <property type="match status" value="1"/>
</dbReference>
<dbReference type="GO" id="GO:0015171">
    <property type="term" value="F:amino acid transmembrane transporter activity"/>
    <property type="evidence" value="ECO:0007669"/>
    <property type="project" value="TreeGrafter"/>
</dbReference>
<evidence type="ECO:0000259" key="7">
    <source>
        <dbReference type="Pfam" id="PF00324"/>
    </source>
</evidence>
<evidence type="ECO:0000256" key="3">
    <source>
        <dbReference type="ARBA" id="ARBA00022989"/>
    </source>
</evidence>
<accession>M5G410</accession>
<dbReference type="InterPro" id="IPR050524">
    <property type="entry name" value="APC_YAT"/>
</dbReference>
<dbReference type="Pfam" id="PF00324">
    <property type="entry name" value="AA_permease"/>
    <property type="match status" value="1"/>
</dbReference>
<evidence type="ECO:0000313" key="9">
    <source>
        <dbReference type="Proteomes" id="UP000030653"/>
    </source>
</evidence>
<feature type="transmembrane region" description="Helical" evidence="6">
    <location>
        <begin position="207"/>
        <end position="225"/>
    </location>
</feature>
<reference evidence="8 9" key="1">
    <citation type="journal article" date="2012" name="Science">
        <title>The Paleozoic origin of enzymatic lignin decomposition reconstructed from 31 fungal genomes.</title>
        <authorList>
            <person name="Floudas D."/>
            <person name="Binder M."/>
            <person name="Riley R."/>
            <person name="Barry K."/>
            <person name="Blanchette R.A."/>
            <person name="Henrissat B."/>
            <person name="Martinez A.T."/>
            <person name="Otillar R."/>
            <person name="Spatafora J.W."/>
            <person name="Yadav J.S."/>
            <person name="Aerts A."/>
            <person name="Benoit I."/>
            <person name="Boyd A."/>
            <person name="Carlson A."/>
            <person name="Copeland A."/>
            <person name="Coutinho P.M."/>
            <person name="de Vries R.P."/>
            <person name="Ferreira P."/>
            <person name="Findley K."/>
            <person name="Foster B."/>
            <person name="Gaskell J."/>
            <person name="Glotzer D."/>
            <person name="Gorecki P."/>
            <person name="Heitman J."/>
            <person name="Hesse C."/>
            <person name="Hori C."/>
            <person name="Igarashi K."/>
            <person name="Jurgens J.A."/>
            <person name="Kallen N."/>
            <person name="Kersten P."/>
            <person name="Kohler A."/>
            <person name="Kuees U."/>
            <person name="Kumar T.K.A."/>
            <person name="Kuo A."/>
            <person name="LaButti K."/>
            <person name="Larrondo L.F."/>
            <person name="Lindquist E."/>
            <person name="Ling A."/>
            <person name="Lombard V."/>
            <person name="Lucas S."/>
            <person name="Lundell T."/>
            <person name="Martin R."/>
            <person name="McLaughlin D.J."/>
            <person name="Morgenstern I."/>
            <person name="Morin E."/>
            <person name="Murat C."/>
            <person name="Nagy L.G."/>
            <person name="Nolan M."/>
            <person name="Ohm R.A."/>
            <person name="Patyshakuliyeva A."/>
            <person name="Rokas A."/>
            <person name="Ruiz-Duenas F.J."/>
            <person name="Sabat G."/>
            <person name="Salamov A."/>
            <person name="Samejima M."/>
            <person name="Schmutz J."/>
            <person name="Slot J.C."/>
            <person name="St John F."/>
            <person name="Stenlid J."/>
            <person name="Sun H."/>
            <person name="Sun S."/>
            <person name="Syed K."/>
            <person name="Tsang A."/>
            <person name="Wiebenga A."/>
            <person name="Young D."/>
            <person name="Pisabarro A."/>
            <person name="Eastwood D.C."/>
            <person name="Martin F."/>
            <person name="Cullen D."/>
            <person name="Grigoriev I.V."/>
            <person name="Hibbett D.S."/>
        </authorList>
    </citation>
    <scope>NUCLEOTIDE SEQUENCE [LARGE SCALE GENOMIC DNA]</scope>
    <source>
        <strain evidence="8 9">DJM-731 SS1</strain>
    </source>
</reference>
<sequence length="605" mass="66784">MPTTIRHRLSRPAYRLVPLPRRSPTNGVNRPHENQDPGTSEAEAWHARWKNVMDTLPAQITRQQIEKISIGGAIGTGLFLGLNTALQHGGPLGLVLGYALMGTVVYCTVISFGEMVSFQPHIGGPVGLAHLYVDEALAFALGWNAWYNWTIVLPAEISAAVLLVGYWSGGNYAWGVTAAFMVTVLLANCLGTAWYGRFEVGFTRLKVATILLLIVMGLIIDVGGSPRGPLWFRYWQDPGLFNGQMFAPGALGNFLGFFSVLLQAAFSFFGSEVPAIAAGEVVNAGKNIPIALKWIWIRITLFYVIGVFIVSLLVPYDNPDLNNTSGTASQSPFVIALNLASWRGLPHVFNALFLASAWSAASSDVYISSRFMFNLARLGHAPRFMGWLFQPLGRGKIAIPWVGIAVAGLFSGLALMQDGGGQTAETFHWLSSMTSAAALQAWIGILFTYIRWYQGTRRAIQDGQRRREDFHRHWLQPYAAYYAFGMCCLVLVSNSWAVFVATDWRLALGPGETWPPAFDSTAEYQAVSGPVVPIFITSYLPIPAFLILLFGYKLVYQTKMVKVENMPSHLSYHISEEEVAEEPEPDYASMPMWKRYGLYALNIVS</sequence>
<feature type="transmembrane region" description="Helical" evidence="6">
    <location>
        <begin position="245"/>
        <end position="269"/>
    </location>
</feature>
<proteinExistence type="predicted"/>
<evidence type="ECO:0000256" key="1">
    <source>
        <dbReference type="ARBA" id="ARBA00004141"/>
    </source>
</evidence>
<dbReference type="PANTHER" id="PTHR43341">
    <property type="entry name" value="AMINO ACID PERMEASE"/>
    <property type="match status" value="1"/>
</dbReference>
<protein>
    <recommendedName>
        <fullName evidence="7">Amino acid permease/ SLC12A domain-containing protein</fullName>
    </recommendedName>
</protein>
<feature type="transmembrane region" description="Helical" evidence="6">
    <location>
        <begin position="531"/>
        <end position="552"/>
    </location>
</feature>
<dbReference type="AlphaFoldDB" id="M5G410"/>
<keyword evidence="3 6" id="KW-1133">Transmembrane helix</keyword>
<feature type="transmembrane region" description="Helical" evidence="6">
    <location>
        <begin position="429"/>
        <end position="453"/>
    </location>
</feature>
<feature type="transmembrane region" description="Helical" evidence="6">
    <location>
        <begin position="474"/>
        <end position="499"/>
    </location>
</feature>
<dbReference type="HOGENOM" id="CLU_007946_12_1_1"/>
<organism evidence="8 9">
    <name type="scientific">Dacryopinax primogenitus (strain DJM 731)</name>
    <name type="common">Brown rot fungus</name>
    <dbReference type="NCBI Taxonomy" id="1858805"/>
    <lineage>
        <taxon>Eukaryota</taxon>
        <taxon>Fungi</taxon>
        <taxon>Dikarya</taxon>
        <taxon>Basidiomycota</taxon>
        <taxon>Agaricomycotina</taxon>
        <taxon>Dacrymycetes</taxon>
        <taxon>Dacrymycetales</taxon>
        <taxon>Dacrymycetaceae</taxon>
        <taxon>Dacryopinax</taxon>
    </lineage>
</organism>
<keyword evidence="4 6" id="KW-0472">Membrane</keyword>
<dbReference type="PANTHER" id="PTHR43341:SF20">
    <property type="entry name" value="AAT FAMILY AMINO ACID TRANSPORTER"/>
    <property type="match status" value="1"/>
</dbReference>
<feature type="transmembrane region" description="Helical" evidence="6">
    <location>
        <begin position="295"/>
        <end position="316"/>
    </location>
</feature>
<feature type="transmembrane region" description="Helical" evidence="6">
    <location>
        <begin position="173"/>
        <end position="195"/>
    </location>
</feature>
<evidence type="ECO:0000256" key="4">
    <source>
        <dbReference type="ARBA" id="ARBA00023136"/>
    </source>
</evidence>
<evidence type="ECO:0000313" key="8">
    <source>
        <dbReference type="EMBL" id="EJU00577.1"/>
    </source>
</evidence>
<name>M5G410_DACPD</name>
<feature type="region of interest" description="Disordered" evidence="5">
    <location>
        <begin position="16"/>
        <end position="42"/>
    </location>
</feature>
<dbReference type="InterPro" id="IPR004841">
    <property type="entry name" value="AA-permease/SLC12A_dom"/>
</dbReference>
<evidence type="ECO:0000256" key="5">
    <source>
        <dbReference type="SAM" id="MobiDB-lite"/>
    </source>
</evidence>